<evidence type="ECO:0000313" key="3">
    <source>
        <dbReference type="Proteomes" id="UP000178935"/>
    </source>
</evidence>
<feature type="transmembrane region" description="Helical" evidence="1">
    <location>
        <begin position="490"/>
        <end position="512"/>
    </location>
</feature>
<dbReference type="SUPFAM" id="SSF49464">
    <property type="entry name" value="Carboxypeptidase regulatory domain-like"/>
    <property type="match status" value="1"/>
</dbReference>
<keyword evidence="1" id="KW-0472">Membrane</keyword>
<keyword evidence="1" id="KW-1133">Transmembrane helix</keyword>
<dbReference type="InterPro" id="IPR008969">
    <property type="entry name" value="CarboxyPept-like_regulatory"/>
</dbReference>
<name>A0A1G2JM20_9BACT</name>
<protein>
    <recommendedName>
        <fullName evidence="4">TNFR-Cys domain-containing protein</fullName>
    </recommendedName>
</protein>
<accession>A0A1G2JM20</accession>
<sequence>MSLRFKVLFLVIIAIFLLVAGNFVLASTTDGTVSGVAWSENIGWINFGTSTGNIHVTDTVLTGTAWNKYFGWIKLNPTNGGVVNNAEGTLSGTAWGSNIGWINFSGVVINSSGLFTGTATGANTGDINFSCTNCNVTTDWRPASLRTSCGDGSCNGLETCSTCLADCGSCSVGGGQYCGDGSCNNGETCSICATDCGSCLSVCGDSTCNGSETCSTCETDCGACLAVCGNGVCNAGENCTLCETDCGACSITCGDGLCNGTETCSTCETDCGVCIAPPSCGDGSCNNGETCSTCENDCGACLITCGDGLCNGTETCSTCALDCGSCLPVCGDFVCNGLETCRNCPLDCATCPPVCGDSTCNDSESCSTCETDCGICLSNPIVSPIGGIDIKHNECNAENQCMPVAGIGLDACKVDIDCQTKNPVIEVINPIIKEVTEITEKQVENIKVITKEITKNINTPQGSAITKTISTAGVVITTAVVATNIVASSFSFVDIVSLFARLFGLIFTLFGIKKRILPWGTVYDSVTKQPLDPVRVTLKNLDGKDIVSAITDLDGRYGFLVDKGFYVIRVDKTNYVFPSKNLLGKTQDEVYRDLYFGEVIEVKKSGDAIVKNIPLDPIDFNFNEFTKKNQKLNRFYSKWDVIIRRVSDAFFVVGFVVAIIAYFSAPYPYNTVIIGLYVFLSVLVLLGLKPKASGCIVDKITGDVLPFSIIRVIISPYNVEFSHKVADARGRYFCLAPKGEYYVKVEKKNQDGSYSLVYTSPIKNGAKQGIVREKFKV</sequence>
<reference evidence="2 3" key="1">
    <citation type="journal article" date="2016" name="Nat. Commun.">
        <title>Thousands of microbial genomes shed light on interconnected biogeochemical processes in an aquifer system.</title>
        <authorList>
            <person name="Anantharaman K."/>
            <person name="Brown C.T."/>
            <person name="Hug L.A."/>
            <person name="Sharon I."/>
            <person name="Castelle C.J."/>
            <person name="Probst A.J."/>
            <person name="Thomas B.C."/>
            <person name="Singh A."/>
            <person name="Wilkins M.J."/>
            <person name="Karaoz U."/>
            <person name="Brodie E.L."/>
            <person name="Williams K.H."/>
            <person name="Hubbard S.S."/>
            <person name="Banfield J.F."/>
        </authorList>
    </citation>
    <scope>NUCLEOTIDE SEQUENCE [LARGE SCALE GENOMIC DNA]</scope>
</reference>
<proteinExistence type="predicted"/>
<dbReference type="AlphaFoldDB" id="A0A1G2JM20"/>
<evidence type="ECO:0000256" key="1">
    <source>
        <dbReference type="SAM" id="Phobius"/>
    </source>
</evidence>
<dbReference type="Proteomes" id="UP000178935">
    <property type="component" value="Unassembled WGS sequence"/>
</dbReference>
<dbReference type="EMBL" id="MHPU01000034">
    <property type="protein sequence ID" value="OGZ88003.1"/>
    <property type="molecule type" value="Genomic_DNA"/>
</dbReference>
<dbReference type="Gene3D" id="2.60.40.1120">
    <property type="entry name" value="Carboxypeptidase-like, regulatory domain"/>
    <property type="match status" value="1"/>
</dbReference>
<keyword evidence="1" id="KW-0812">Transmembrane</keyword>
<gene>
    <name evidence="2" type="ORF">A2561_02850</name>
</gene>
<organism evidence="2 3">
    <name type="scientific">Candidatus Staskawiczbacteria bacterium RIFOXYD1_FULL_32_13</name>
    <dbReference type="NCBI Taxonomy" id="1802234"/>
    <lineage>
        <taxon>Bacteria</taxon>
        <taxon>Candidatus Staskawicziibacteriota</taxon>
    </lineage>
</organism>
<evidence type="ECO:0008006" key="4">
    <source>
        <dbReference type="Google" id="ProtNLM"/>
    </source>
</evidence>
<evidence type="ECO:0000313" key="2">
    <source>
        <dbReference type="EMBL" id="OGZ88003.1"/>
    </source>
</evidence>
<feature type="transmembrane region" description="Helical" evidence="1">
    <location>
        <begin position="642"/>
        <end position="663"/>
    </location>
</feature>
<comment type="caution">
    <text evidence="2">The sequence shown here is derived from an EMBL/GenBank/DDBJ whole genome shotgun (WGS) entry which is preliminary data.</text>
</comment>
<feature type="transmembrane region" description="Helical" evidence="1">
    <location>
        <begin position="669"/>
        <end position="688"/>
    </location>
</feature>